<sequence length="205" mass="21970">MQPKTSDRSKEKLNPKMAKDSTSSSKTVGDKALKGVGNLINLLPTGTVFLFQFLSPVLTNYGDCSTINKYLTGVLLFVCGFSCCFASFTDSFKGSDGRIYYGIATIKGLWVFSGSYSGSTNLSAYKLQLGDFVHAAFSLIVFAAVALLDANTVSCYYSSFESNQKALLMALPPAIGALSGTVFMVFPNKRHGIGYPSSQTTDESS</sequence>
<evidence type="ECO:0000256" key="4">
    <source>
        <dbReference type="ARBA" id="ARBA00022989"/>
    </source>
</evidence>
<dbReference type="GO" id="GO:0010256">
    <property type="term" value="P:endomembrane system organization"/>
    <property type="evidence" value="ECO:0007669"/>
    <property type="project" value="TreeGrafter"/>
</dbReference>
<dbReference type="PANTHER" id="PTHR31621:SF66">
    <property type="entry name" value="PROTEIN DMP2"/>
    <property type="match status" value="1"/>
</dbReference>
<feature type="transmembrane region" description="Helical" evidence="7">
    <location>
        <begin position="70"/>
        <end position="88"/>
    </location>
</feature>
<comment type="similarity">
    <text evidence="2">Belongs to the plant DMP1 protein family.</text>
</comment>
<evidence type="ECO:0000256" key="6">
    <source>
        <dbReference type="SAM" id="MobiDB-lite"/>
    </source>
</evidence>
<dbReference type="EMBL" id="QPKB01000011">
    <property type="protein sequence ID" value="RWR94717.1"/>
    <property type="molecule type" value="Genomic_DNA"/>
</dbReference>
<proteinExistence type="inferred from homology"/>
<organism evidence="8 9">
    <name type="scientific">Cinnamomum micranthum f. kanehirae</name>
    <dbReference type="NCBI Taxonomy" id="337451"/>
    <lineage>
        <taxon>Eukaryota</taxon>
        <taxon>Viridiplantae</taxon>
        <taxon>Streptophyta</taxon>
        <taxon>Embryophyta</taxon>
        <taxon>Tracheophyta</taxon>
        <taxon>Spermatophyta</taxon>
        <taxon>Magnoliopsida</taxon>
        <taxon>Magnoliidae</taxon>
        <taxon>Laurales</taxon>
        <taxon>Lauraceae</taxon>
        <taxon>Cinnamomum</taxon>
    </lineage>
</organism>
<keyword evidence="9" id="KW-1185">Reference proteome</keyword>
<feature type="transmembrane region" description="Helical" evidence="7">
    <location>
        <begin position="132"/>
        <end position="154"/>
    </location>
</feature>
<dbReference type="GO" id="GO:0005737">
    <property type="term" value="C:cytoplasm"/>
    <property type="evidence" value="ECO:0007669"/>
    <property type="project" value="UniProtKB-ARBA"/>
</dbReference>
<feature type="transmembrane region" description="Helical" evidence="7">
    <location>
        <begin position="39"/>
        <end position="58"/>
    </location>
</feature>
<comment type="caution">
    <text evidence="8">The sequence shown here is derived from an EMBL/GenBank/DDBJ whole genome shotgun (WGS) entry which is preliminary data.</text>
</comment>
<name>A0A443PVB0_9MAGN</name>
<keyword evidence="5 7" id="KW-0472">Membrane</keyword>
<dbReference type="InterPro" id="IPR007770">
    <property type="entry name" value="DMP"/>
</dbReference>
<keyword evidence="3 7" id="KW-0812">Transmembrane</keyword>
<evidence type="ECO:0000256" key="3">
    <source>
        <dbReference type="ARBA" id="ARBA00022692"/>
    </source>
</evidence>
<dbReference type="PANTHER" id="PTHR31621">
    <property type="entry name" value="PROTEIN DMP3"/>
    <property type="match status" value="1"/>
</dbReference>
<evidence type="ECO:0000256" key="7">
    <source>
        <dbReference type="SAM" id="Phobius"/>
    </source>
</evidence>
<dbReference type="Proteomes" id="UP000283530">
    <property type="component" value="Unassembled WGS sequence"/>
</dbReference>
<dbReference type="GO" id="GO:0016020">
    <property type="term" value="C:membrane"/>
    <property type="evidence" value="ECO:0007669"/>
    <property type="project" value="UniProtKB-SubCell"/>
</dbReference>
<gene>
    <name evidence="8" type="ORF">CKAN_02402500</name>
</gene>
<dbReference type="Pfam" id="PF05078">
    <property type="entry name" value="DUF679"/>
    <property type="match status" value="1"/>
</dbReference>
<evidence type="ECO:0000256" key="1">
    <source>
        <dbReference type="ARBA" id="ARBA00004141"/>
    </source>
</evidence>
<keyword evidence="4 7" id="KW-1133">Transmembrane helix</keyword>
<feature type="transmembrane region" description="Helical" evidence="7">
    <location>
        <begin position="100"/>
        <end position="120"/>
    </location>
</feature>
<evidence type="ECO:0000256" key="5">
    <source>
        <dbReference type="ARBA" id="ARBA00023136"/>
    </source>
</evidence>
<feature type="transmembrane region" description="Helical" evidence="7">
    <location>
        <begin position="166"/>
        <end position="186"/>
    </location>
</feature>
<feature type="region of interest" description="Disordered" evidence="6">
    <location>
        <begin position="1"/>
        <end position="27"/>
    </location>
</feature>
<dbReference type="STRING" id="337451.A0A443PVB0"/>
<evidence type="ECO:0000256" key="2">
    <source>
        <dbReference type="ARBA" id="ARBA00008707"/>
    </source>
</evidence>
<dbReference type="AlphaFoldDB" id="A0A443PVB0"/>
<comment type="subcellular location">
    <subcellularLocation>
        <location evidence="1">Membrane</location>
        <topology evidence="1">Multi-pass membrane protein</topology>
    </subcellularLocation>
</comment>
<accession>A0A443PVB0</accession>
<dbReference type="OrthoDB" id="1928191at2759"/>
<protein>
    <submittedName>
        <fullName evidence="8">Protein DMP2-like protein</fullName>
    </submittedName>
</protein>
<feature type="compositionally biased region" description="Basic and acidic residues" evidence="6">
    <location>
        <begin position="1"/>
        <end position="19"/>
    </location>
</feature>
<evidence type="ECO:0000313" key="9">
    <source>
        <dbReference type="Proteomes" id="UP000283530"/>
    </source>
</evidence>
<reference evidence="8 9" key="1">
    <citation type="journal article" date="2019" name="Nat. Plants">
        <title>Stout camphor tree genome fills gaps in understanding of flowering plant genome evolution.</title>
        <authorList>
            <person name="Chaw S.M."/>
            <person name="Liu Y.C."/>
            <person name="Wu Y.W."/>
            <person name="Wang H.Y."/>
            <person name="Lin C.I."/>
            <person name="Wu C.S."/>
            <person name="Ke H.M."/>
            <person name="Chang L.Y."/>
            <person name="Hsu C.Y."/>
            <person name="Yang H.T."/>
            <person name="Sudianto E."/>
            <person name="Hsu M.H."/>
            <person name="Wu K.P."/>
            <person name="Wang L.N."/>
            <person name="Leebens-Mack J.H."/>
            <person name="Tsai I.J."/>
        </authorList>
    </citation>
    <scope>NUCLEOTIDE SEQUENCE [LARGE SCALE GENOMIC DNA]</scope>
    <source>
        <strain evidence="9">cv. Chaw 1501</strain>
        <tissue evidence="8">Young leaves</tissue>
    </source>
</reference>
<evidence type="ECO:0000313" key="8">
    <source>
        <dbReference type="EMBL" id="RWR94717.1"/>
    </source>
</evidence>